<dbReference type="PANTHER" id="PTHR12015:SF108">
    <property type="entry name" value="C-C MOTIF CHEMOKINE 20"/>
    <property type="match status" value="1"/>
</dbReference>
<dbReference type="GO" id="GO:0008009">
    <property type="term" value="F:chemokine activity"/>
    <property type="evidence" value="ECO:0007669"/>
    <property type="project" value="InterPro"/>
</dbReference>
<proteinExistence type="evidence at transcript level"/>
<protein>
    <recommendedName>
        <fullName evidence="9">C-C motif chemokine</fullName>
    </recommendedName>
</protein>
<evidence type="ECO:0000313" key="11">
    <source>
        <dbReference type="EMBL" id="QNB48519.1"/>
    </source>
</evidence>
<dbReference type="InterPro" id="IPR000827">
    <property type="entry name" value="Chemokine_CC_CS"/>
</dbReference>
<evidence type="ECO:0000256" key="4">
    <source>
        <dbReference type="ARBA" id="ARBA00022514"/>
    </source>
</evidence>
<gene>
    <name evidence="11" type="primary">CCL20l1</name>
</gene>
<feature type="chain" id="PRO_5033093332" description="C-C motif chemokine" evidence="9">
    <location>
        <begin position="28"/>
        <end position="122"/>
    </location>
</feature>
<keyword evidence="8" id="KW-0395">Inflammatory response</keyword>
<dbReference type="PANTHER" id="PTHR12015">
    <property type="entry name" value="SMALL INDUCIBLE CYTOKINE A"/>
    <property type="match status" value="1"/>
</dbReference>
<dbReference type="GO" id="GO:0006954">
    <property type="term" value="P:inflammatory response"/>
    <property type="evidence" value="ECO:0007669"/>
    <property type="project" value="UniProtKB-KW"/>
</dbReference>
<sequence length="122" mass="13069">MSVLCVSFVVSFLLLAGSLLTAHTAGAAPQGCCTNYTPGRIPYPAIKGFSIQKKEENCPIDAIIFHTKRGKKACTNPAEPWVMHHVSRLGSAAKNVHSQKTSGLSEVVPVTTAGKRLRYSES</sequence>
<dbReference type="AlphaFoldDB" id="A0A860FQW2"/>
<feature type="domain" description="Chemokine interleukin-8-like" evidence="10">
    <location>
        <begin position="29"/>
        <end position="89"/>
    </location>
</feature>
<keyword evidence="6 9" id="KW-0732">Signal</keyword>
<evidence type="ECO:0000256" key="8">
    <source>
        <dbReference type="ARBA" id="ARBA00023198"/>
    </source>
</evidence>
<feature type="signal peptide" evidence="9">
    <location>
        <begin position="1"/>
        <end position="27"/>
    </location>
</feature>
<dbReference type="SMART" id="SM00199">
    <property type="entry name" value="SCY"/>
    <property type="match status" value="1"/>
</dbReference>
<evidence type="ECO:0000259" key="10">
    <source>
        <dbReference type="SMART" id="SM00199"/>
    </source>
</evidence>
<evidence type="ECO:0000256" key="2">
    <source>
        <dbReference type="ARBA" id="ARBA00010868"/>
    </source>
</evidence>
<dbReference type="GO" id="GO:0006955">
    <property type="term" value="P:immune response"/>
    <property type="evidence" value="ECO:0007669"/>
    <property type="project" value="InterPro"/>
</dbReference>
<comment type="similarity">
    <text evidence="2 9">Belongs to the intercrine beta (chemokine CC) family.</text>
</comment>
<keyword evidence="3 9" id="KW-0145">Chemotaxis</keyword>
<dbReference type="InterPro" id="IPR039809">
    <property type="entry name" value="Chemokine_b/g/d"/>
</dbReference>
<evidence type="ECO:0000256" key="7">
    <source>
        <dbReference type="ARBA" id="ARBA00023157"/>
    </source>
</evidence>
<dbReference type="Gene3D" id="2.40.50.40">
    <property type="match status" value="1"/>
</dbReference>
<name>A0A860FQW2_PLEAT</name>
<dbReference type="EMBL" id="MT050037">
    <property type="protein sequence ID" value="QNB48519.1"/>
    <property type="molecule type" value="mRNA"/>
</dbReference>
<reference evidence="11" key="1">
    <citation type="submission" date="2020-02" db="EMBL/GenBank/DDBJ databases">
        <authorList>
            <person name="Chen J."/>
            <person name="Zhou Q."/>
            <person name="Zhou Y."/>
        </authorList>
    </citation>
    <scope>NUCLEOTIDE SEQUENCE</scope>
</reference>
<evidence type="ECO:0000256" key="1">
    <source>
        <dbReference type="ARBA" id="ARBA00004613"/>
    </source>
</evidence>
<evidence type="ECO:0000256" key="6">
    <source>
        <dbReference type="ARBA" id="ARBA00022729"/>
    </source>
</evidence>
<dbReference type="SUPFAM" id="SSF54117">
    <property type="entry name" value="Interleukin 8-like chemokines"/>
    <property type="match status" value="1"/>
</dbReference>
<evidence type="ECO:0000256" key="3">
    <source>
        <dbReference type="ARBA" id="ARBA00022500"/>
    </source>
</evidence>
<evidence type="ECO:0000256" key="9">
    <source>
        <dbReference type="RuleBase" id="RU361150"/>
    </source>
</evidence>
<dbReference type="InterPro" id="IPR001811">
    <property type="entry name" value="Chemokine_IL8-like_dom"/>
</dbReference>
<dbReference type="GO" id="GO:0005615">
    <property type="term" value="C:extracellular space"/>
    <property type="evidence" value="ECO:0007669"/>
    <property type="project" value="UniProtKB-KW"/>
</dbReference>
<dbReference type="FunFam" id="2.40.50.40:FF:000012">
    <property type="entry name" value="C-C motif chemokine"/>
    <property type="match status" value="1"/>
</dbReference>
<organism evidence="11">
    <name type="scientific">Plecoglossus altivelis</name>
    <name type="common">Ayu sweetfish</name>
    <name type="synonym">Salmo altivelis</name>
    <dbReference type="NCBI Taxonomy" id="61084"/>
    <lineage>
        <taxon>Eukaryota</taxon>
        <taxon>Metazoa</taxon>
        <taxon>Chordata</taxon>
        <taxon>Craniata</taxon>
        <taxon>Vertebrata</taxon>
        <taxon>Euteleostomi</taxon>
        <taxon>Actinopterygii</taxon>
        <taxon>Neopterygii</taxon>
        <taxon>Teleostei</taxon>
        <taxon>Stomiati</taxon>
        <taxon>Osmeriformes</taxon>
        <taxon>Plecoglossus</taxon>
    </lineage>
</organism>
<keyword evidence="5 9" id="KW-0964">Secreted</keyword>
<dbReference type="InterPro" id="IPR036048">
    <property type="entry name" value="Interleukin_8-like_sf"/>
</dbReference>
<comment type="subcellular location">
    <subcellularLocation>
        <location evidence="1 9">Secreted</location>
    </subcellularLocation>
</comment>
<dbReference type="PROSITE" id="PS00472">
    <property type="entry name" value="SMALL_CYTOKINES_CC"/>
    <property type="match status" value="1"/>
</dbReference>
<accession>A0A860FQW2</accession>
<keyword evidence="7" id="KW-1015">Disulfide bond</keyword>
<evidence type="ECO:0000256" key="5">
    <source>
        <dbReference type="ARBA" id="ARBA00022525"/>
    </source>
</evidence>
<keyword evidence="4 9" id="KW-0202">Cytokine</keyword>
<dbReference type="Pfam" id="PF00048">
    <property type="entry name" value="IL8"/>
    <property type="match status" value="1"/>
</dbReference>